<reference evidence="1 2" key="1">
    <citation type="submission" date="2014-11" db="EMBL/GenBank/DDBJ databases">
        <title>A Rickettsiales Symbiont of Amoebae With Ancient Features.</title>
        <authorList>
            <person name="Schulz F."/>
            <person name="Martijn J."/>
            <person name="Wascher F."/>
            <person name="Kostanjsek R."/>
            <person name="Ettema T.J."/>
            <person name="Horn M."/>
        </authorList>
    </citation>
    <scope>NUCLEOTIDE SEQUENCE [LARGE SCALE GENOMIC DNA]</scope>
    <source>
        <strain evidence="1 2">UWC36</strain>
    </source>
</reference>
<dbReference type="EMBL" id="JSWE01000124">
    <property type="protein sequence ID" value="KIE04976.1"/>
    <property type="molecule type" value="Genomic_DNA"/>
</dbReference>
<evidence type="ECO:0000313" key="1">
    <source>
        <dbReference type="EMBL" id="KIE04976.1"/>
    </source>
</evidence>
<accession>A0A0C1MYK9</accession>
<dbReference type="RefSeq" id="WP_039457002.1">
    <property type="nucleotide sequence ID" value="NZ_JSWE01000124.1"/>
</dbReference>
<protein>
    <submittedName>
        <fullName evidence="1">Uncharacterized protein</fullName>
    </submittedName>
</protein>
<dbReference type="STRING" id="86105.NF27_EY00720"/>
<dbReference type="AlphaFoldDB" id="A0A0C1MYK9"/>
<name>A0A0C1MYK9_9RICK</name>
<gene>
    <name evidence="1" type="ORF">NF27_EY00720</name>
</gene>
<sequence length="82" mass="8986">MKNNKLSDDRKNKAINEALYAMAPLHRDVQEKYEVSTALISQAILTSVDDILTVISNQVSLTSSFVNSFVLNSADLLSGISK</sequence>
<comment type="caution">
    <text evidence="1">The sequence shown here is derived from an EMBL/GenBank/DDBJ whole genome shotgun (WGS) entry which is preliminary data.</text>
</comment>
<proteinExistence type="predicted"/>
<keyword evidence="2" id="KW-1185">Reference proteome</keyword>
<evidence type="ECO:0000313" key="2">
    <source>
        <dbReference type="Proteomes" id="UP000031258"/>
    </source>
</evidence>
<dbReference type="Proteomes" id="UP000031258">
    <property type="component" value="Unassembled WGS sequence"/>
</dbReference>
<dbReference type="OrthoDB" id="9862879at2"/>
<organism evidence="1 2">
    <name type="scientific">Candidatus Jidaibacter acanthamoebae</name>
    <dbReference type="NCBI Taxonomy" id="86105"/>
    <lineage>
        <taxon>Bacteria</taxon>
        <taxon>Pseudomonadati</taxon>
        <taxon>Pseudomonadota</taxon>
        <taxon>Alphaproteobacteria</taxon>
        <taxon>Rickettsiales</taxon>
        <taxon>Candidatus Midichloriaceae</taxon>
        <taxon>Candidatus Jidaibacter</taxon>
    </lineage>
</organism>